<dbReference type="Gene3D" id="3.40.50.450">
    <property type="match status" value="1"/>
</dbReference>
<protein>
    <submittedName>
        <fullName evidence="3">TIGR00725 family protein</fullName>
    </submittedName>
</protein>
<keyword evidence="2" id="KW-0472">Membrane</keyword>
<gene>
    <name evidence="3" type="ORF">SAMN06893096_102539</name>
</gene>
<evidence type="ECO:0000256" key="1">
    <source>
        <dbReference type="SAM" id="MobiDB-lite"/>
    </source>
</evidence>
<feature type="transmembrane region" description="Helical" evidence="2">
    <location>
        <begin position="188"/>
        <end position="211"/>
    </location>
</feature>
<feature type="transmembrane region" description="Helical" evidence="2">
    <location>
        <begin position="159"/>
        <end position="176"/>
    </location>
</feature>
<dbReference type="SUPFAM" id="SSF102405">
    <property type="entry name" value="MCP/YpsA-like"/>
    <property type="match status" value="1"/>
</dbReference>
<proteinExistence type="predicted"/>
<evidence type="ECO:0000313" key="3">
    <source>
        <dbReference type="EMBL" id="SNS21483.1"/>
    </source>
</evidence>
<feature type="region of interest" description="Disordered" evidence="1">
    <location>
        <begin position="106"/>
        <end position="132"/>
    </location>
</feature>
<dbReference type="Pfam" id="PF24838">
    <property type="entry name" value="8xMP"/>
    <property type="match status" value="1"/>
</dbReference>
<sequence length="281" mass="30856">MGGRAYGFLPSLERREGNAFLTRIIPTGLGEARNFAVVGASEALISVGDNEGTRIETNIALKAGKRVYGLLTDYRPDHELFEPVDSGRPSSHVVQLSVQAAEDWRARSHSPRSLDAVHDATEGSRPAETTAVSSQQRIESLWRSYDSAQRHYEKDLDLFVTRMNLFILVVAGFAALDRSKAMVDSGSAVAGLGLALSVCWLGLWGSSYYWILEWRDELVAIGRRIEGMTCVAPAALNRFGDTRARGRPKKALVNLSRPTGLTLALPLVFCIYWSAGLVQFL</sequence>
<dbReference type="EMBL" id="FZOO01000002">
    <property type="protein sequence ID" value="SNS21483.1"/>
    <property type="molecule type" value="Genomic_DNA"/>
</dbReference>
<accession>A0A239CQ13</accession>
<evidence type="ECO:0000256" key="2">
    <source>
        <dbReference type="SAM" id="Phobius"/>
    </source>
</evidence>
<dbReference type="Proteomes" id="UP000198373">
    <property type="component" value="Unassembled WGS sequence"/>
</dbReference>
<dbReference type="InterPro" id="IPR056918">
    <property type="entry name" value="8xMP"/>
</dbReference>
<reference evidence="4" key="1">
    <citation type="submission" date="2017-06" db="EMBL/GenBank/DDBJ databases">
        <authorList>
            <person name="Varghese N."/>
            <person name="Submissions S."/>
        </authorList>
    </citation>
    <scope>NUCLEOTIDE SEQUENCE [LARGE SCALE GENOMIC DNA]</scope>
    <source>
        <strain evidence="4">DSM 46839</strain>
    </source>
</reference>
<keyword evidence="4" id="KW-1185">Reference proteome</keyword>
<dbReference type="Pfam" id="PF18306">
    <property type="entry name" value="LDcluster4"/>
    <property type="match status" value="1"/>
</dbReference>
<keyword evidence="2" id="KW-1133">Transmembrane helix</keyword>
<evidence type="ECO:0000313" key="4">
    <source>
        <dbReference type="Proteomes" id="UP000198373"/>
    </source>
</evidence>
<name>A0A239CQ13_9ACTN</name>
<dbReference type="InterPro" id="IPR041164">
    <property type="entry name" value="LDcluster4"/>
</dbReference>
<keyword evidence="2" id="KW-0812">Transmembrane</keyword>
<dbReference type="AlphaFoldDB" id="A0A239CQ13"/>
<organism evidence="3 4">
    <name type="scientific">Geodermatophilus pulveris</name>
    <dbReference type="NCBI Taxonomy" id="1564159"/>
    <lineage>
        <taxon>Bacteria</taxon>
        <taxon>Bacillati</taxon>
        <taxon>Actinomycetota</taxon>
        <taxon>Actinomycetes</taxon>
        <taxon>Geodermatophilales</taxon>
        <taxon>Geodermatophilaceae</taxon>
        <taxon>Geodermatophilus</taxon>
    </lineage>
</organism>
<feature type="transmembrane region" description="Helical" evidence="2">
    <location>
        <begin position="255"/>
        <end position="275"/>
    </location>
</feature>